<evidence type="ECO:0000256" key="2">
    <source>
        <dbReference type="ARBA" id="ARBA00022438"/>
    </source>
</evidence>
<dbReference type="InterPro" id="IPR002467">
    <property type="entry name" value="Pept_M24A_MAP1"/>
</dbReference>
<dbReference type="Pfam" id="PF00557">
    <property type="entry name" value="Peptidase_M24"/>
    <property type="match status" value="1"/>
</dbReference>
<feature type="binding site" evidence="6">
    <location>
        <position position="79"/>
    </location>
    <ligand>
        <name>substrate</name>
    </ligand>
</feature>
<comment type="caution">
    <text evidence="9">The sequence shown here is derived from an EMBL/GenBank/DDBJ whole genome shotgun (WGS) entry which is preliminary data.</text>
</comment>
<feature type="binding site" evidence="6">
    <location>
        <position position="96"/>
    </location>
    <ligand>
        <name>a divalent metal cation</name>
        <dbReference type="ChEBI" id="CHEBI:60240"/>
        <label>1</label>
    </ligand>
</feature>
<dbReference type="PROSITE" id="PS00680">
    <property type="entry name" value="MAP_1"/>
    <property type="match status" value="1"/>
</dbReference>
<keyword evidence="5 6" id="KW-0378">Hydrolase</keyword>
<dbReference type="GO" id="GO:0046872">
    <property type="term" value="F:metal ion binding"/>
    <property type="evidence" value="ECO:0007669"/>
    <property type="project" value="UniProtKB-UniRule"/>
</dbReference>
<accession>A0A9D2B233</accession>
<dbReference type="InterPro" id="IPR001714">
    <property type="entry name" value="Pept_M24_MAP"/>
</dbReference>
<dbReference type="InterPro" id="IPR000994">
    <property type="entry name" value="Pept_M24"/>
</dbReference>
<dbReference type="EMBL" id="DXEV01000182">
    <property type="protein sequence ID" value="HIX57641.1"/>
    <property type="molecule type" value="Genomic_DNA"/>
</dbReference>
<evidence type="ECO:0000259" key="8">
    <source>
        <dbReference type="Pfam" id="PF00557"/>
    </source>
</evidence>
<feature type="binding site" evidence="6">
    <location>
        <position position="235"/>
    </location>
    <ligand>
        <name>a divalent metal cation</name>
        <dbReference type="ChEBI" id="CHEBI:60240"/>
        <label>2</label>
        <note>catalytic</note>
    </ligand>
</feature>
<gene>
    <name evidence="6 9" type="primary">map</name>
    <name evidence="9" type="ORF">H9850_09260</name>
</gene>
<organism evidence="9 10">
    <name type="scientific">Candidatus Anaerobiospirillum pullistercoris</name>
    <dbReference type="NCBI Taxonomy" id="2838452"/>
    <lineage>
        <taxon>Bacteria</taxon>
        <taxon>Pseudomonadati</taxon>
        <taxon>Pseudomonadota</taxon>
        <taxon>Gammaproteobacteria</taxon>
        <taxon>Aeromonadales</taxon>
        <taxon>Succinivibrionaceae</taxon>
        <taxon>Anaerobiospirillum</taxon>
    </lineage>
</organism>
<dbReference type="GO" id="GO:0070006">
    <property type="term" value="F:metalloaminopeptidase activity"/>
    <property type="evidence" value="ECO:0007669"/>
    <property type="project" value="UniProtKB-UniRule"/>
</dbReference>
<keyword evidence="4 6" id="KW-0479">Metal-binding</keyword>
<evidence type="ECO:0000256" key="4">
    <source>
        <dbReference type="ARBA" id="ARBA00022723"/>
    </source>
</evidence>
<evidence type="ECO:0000313" key="10">
    <source>
        <dbReference type="Proteomes" id="UP000886829"/>
    </source>
</evidence>
<feature type="binding site" evidence="6">
    <location>
        <position position="107"/>
    </location>
    <ligand>
        <name>a divalent metal cation</name>
        <dbReference type="ChEBI" id="CHEBI:60240"/>
        <label>2</label>
        <note>catalytic</note>
    </ligand>
</feature>
<evidence type="ECO:0000256" key="5">
    <source>
        <dbReference type="ARBA" id="ARBA00022801"/>
    </source>
</evidence>
<reference evidence="9" key="1">
    <citation type="journal article" date="2021" name="PeerJ">
        <title>Extensive microbial diversity within the chicken gut microbiome revealed by metagenomics and culture.</title>
        <authorList>
            <person name="Gilroy R."/>
            <person name="Ravi A."/>
            <person name="Getino M."/>
            <person name="Pursley I."/>
            <person name="Horton D.L."/>
            <person name="Alikhan N.F."/>
            <person name="Baker D."/>
            <person name="Gharbi K."/>
            <person name="Hall N."/>
            <person name="Watson M."/>
            <person name="Adriaenssens E.M."/>
            <person name="Foster-Nyarko E."/>
            <person name="Jarju S."/>
            <person name="Secka A."/>
            <person name="Antonio M."/>
            <person name="Oren A."/>
            <person name="Chaudhuri R.R."/>
            <person name="La Ragione R."/>
            <person name="Hildebrand F."/>
            <person name="Pallen M.J."/>
        </authorList>
    </citation>
    <scope>NUCLEOTIDE SEQUENCE</scope>
    <source>
        <strain evidence="9">USASDec5-558</strain>
    </source>
</reference>
<comment type="subunit">
    <text evidence="6">Monomer.</text>
</comment>
<evidence type="ECO:0000256" key="3">
    <source>
        <dbReference type="ARBA" id="ARBA00022670"/>
    </source>
</evidence>
<evidence type="ECO:0000313" key="9">
    <source>
        <dbReference type="EMBL" id="HIX57641.1"/>
    </source>
</evidence>
<sequence>MAVTLRSPHEIELMRVAGKLAADVLIMIEPYVKAGVTTGELDDICQDYIENTQHAISACLGYHGYPKCVCISVNEEICHGIPGTRHLKNGDIVNIDVTVIKDNYYGDTSKMFIVGGHTVPINSRLVKTTQECLYAGLRTIYAGSNLMDIGASIQKIADREGFSIVRDYCGHGIGNVFHDEPTVLHYKNKDSLVLQEGMTFTVEPMINVGTWKTKVNKKNGWTVTTADKLGSAQYEHTIVVTKDGCEVLTIRPEEEEAGVISRILHNRPE</sequence>
<dbReference type="InterPro" id="IPR036005">
    <property type="entry name" value="Creatinase/aminopeptidase-like"/>
</dbReference>
<feature type="binding site" evidence="6">
    <location>
        <position position="178"/>
    </location>
    <ligand>
        <name>substrate</name>
    </ligand>
</feature>
<evidence type="ECO:0000256" key="1">
    <source>
        <dbReference type="ARBA" id="ARBA00002521"/>
    </source>
</evidence>
<name>A0A9D2B233_9GAMM</name>
<dbReference type="Proteomes" id="UP000886829">
    <property type="component" value="Unassembled WGS sequence"/>
</dbReference>
<protein>
    <recommendedName>
        <fullName evidence="6 7">Methionine aminopeptidase</fullName>
        <shortName evidence="6">MAP</shortName>
        <shortName evidence="6">MetAP</shortName>
        <ecNumber evidence="6 7">3.4.11.18</ecNumber>
    </recommendedName>
    <alternativeName>
        <fullName evidence="6">Peptidase M</fullName>
    </alternativeName>
</protein>
<dbReference type="PRINTS" id="PR00599">
    <property type="entry name" value="MAPEPTIDASE"/>
</dbReference>
<feature type="binding site" evidence="6">
    <location>
        <position position="235"/>
    </location>
    <ligand>
        <name>a divalent metal cation</name>
        <dbReference type="ChEBI" id="CHEBI:60240"/>
        <label>1</label>
    </ligand>
</feature>
<dbReference type="Gene3D" id="3.90.230.10">
    <property type="entry name" value="Creatinase/methionine aminopeptidase superfamily"/>
    <property type="match status" value="1"/>
</dbReference>
<evidence type="ECO:0000256" key="7">
    <source>
        <dbReference type="RuleBase" id="RU003653"/>
    </source>
</evidence>
<dbReference type="PANTHER" id="PTHR43330">
    <property type="entry name" value="METHIONINE AMINOPEPTIDASE"/>
    <property type="match status" value="1"/>
</dbReference>
<dbReference type="CDD" id="cd01086">
    <property type="entry name" value="MetAP1"/>
    <property type="match status" value="1"/>
</dbReference>
<reference evidence="9" key="2">
    <citation type="submission" date="2021-04" db="EMBL/GenBank/DDBJ databases">
        <authorList>
            <person name="Gilroy R."/>
        </authorList>
    </citation>
    <scope>NUCLEOTIDE SEQUENCE</scope>
    <source>
        <strain evidence="9">USASDec5-558</strain>
    </source>
</reference>
<dbReference type="PANTHER" id="PTHR43330:SF27">
    <property type="entry name" value="METHIONINE AMINOPEPTIDASE"/>
    <property type="match status" value="1"/>
</dbReference>
<keyword evidence="2 6" id="KW-0031">Aminopeptidase</keyword>
<comment type="cofactor">
    <cofactor evidence="6">
        <name>Co(2+)</name>
        <dbReference type="ChEBI" id="CHEBI:48828"/>
    </cofactor>
    <cofactor evidence="6">
        <name>Zn(2+)</name>
        <dbReference type="ChEBI" id="CHEBI:29105"/>
    </cofactor>
    <cofactor evidence="6">
        <name>Mn(2+)</name>
        <dbReference type="ChEBI" id="CHEBI:29035"/>
    </cofactor>
    <cofactor evidence="6">
        <name>Fe(2+)</name>
        <dbReference type="ChEBI" id="CHEBI:29033"/>
    </cofactor>
    <text evidence="6">Binds 2 divalent metal cations per subunit. Has a high-affinity and a low affinity metal-binding site. The true nature of the physiological cofactor is under debate. The enzyme is active with cobalt, zinc, manganese or divalent iron ions. Most likely, methionine aminopeptidases function as mononuclear Fe(2+)-metalloproteases under physiological conditions, and the catalytically relevant metal-binding site has been assigned to the histidine-containing high-affinity site.</text>
</comment>
<comment type="similarity">
    <text evidence="6">Belongs to the peptidase M24A family. Methionine aminopeptidase type 1 subfamily.</text>
</comment>
<dbReference type="NCBIfam" id="TIGR00500">
    <property type="entry name" value="met_pdase_I"/>
    <property type="match status" value="1"/>
</dbReference>
<comment type="function">
    <text evidence="1 6">Removes the N-terminal methionine from nascent proteins. The N-terminal methionine is often cleaved when the second residue in the primary sequence is small and uncharged (Met-Ala-, Cys, Gly, Pro, Ser, Thr, or Val). Requires deformylation of the N(alpha)-formylated initiator methionine before it can be hydrolyzed.</text>
</comment>
<dbReference type="HAMAP" id="MF_01974">
    <property type="entry name" value="MetAP_1"/>
    <property type="match status" value="1"/>
</dbReference>
<dbReference type="GO" id="GO:0006508">
    <property type="term" value="P:proteolysis"/>
    <property type="evidence" value="ECO:0007669"/>
    <property type="project" value="UniProtKB-KW"/>
</dbReference>
<dbReference type="EC" id="3.4.11.18" evidence="6 7"/>
<dbReference type="AlphaFoldDB" id="A0A9D2B233"/>
<feature type="binding site" evidence="6">
    <location>
        <position position="203"/>
    </location>
    <ligand>
        <name>a divalent metal cation</name>
        <dbReference type="ChEBI" id="CHEBI:60240"/>
        <label>2</label>
        <note>catalytic</note>
    </ligand>
</feature>
<feature type="domain" description="Peptidase M24" evidence="8">
    <location>
        <begin position="12"/>
        <end position="242"/>
    </location>
</feature>
<dbReference type="GO" id="GO:0005829">
    <property type="term" value="C:cytosol"/>
    <property type="evidence" value="ECO:0007669"/>
    <property type="project" value="TreeGrafter"/>
</dbReference>
<dbReference type="SUPFAM" id="SSF55920">
    <property type="entry name" value="Creatinase/aminopeptidase"/>
    <property type="match status" value="1"/>
</dbReference>
<dbReference type="GO" id="GO:0004239">
    <property type="term" value="F:initiator methionyl aminopeptidase activity"/>
    <property type="evidence" value="ECO:0007669"/>
    <property type="project" value="UniProtKB-UniRule"/>
</dbReference>
<feature type="binding site" evidence="6">
    <location>
        <position position="107"/>
    </location>
    <ligand>
        <name>a divalent metal cation</name>
        <dbReference type="ChEBI" id="CHEBI:60240"/>
        <label>1</label>
    </ligand>
</feature>
<keyword evidence="3 6" id="KW-0645">Protease</keyword>
<evidence type="ECO:0000256" key="6">
    <source>
        <dbReference type="HAMAP-Rule" id="MF_01974"/>
    </source>
</evidence>
<proteinExistence type="inferred from homology"/>
<feature type="binding site" evidence="6">
    <location>
        <position position="171"/>
    </location>
    <ligand>
        <name>a divalent metal cation</name>
        <dbReference type="ChEBI" id="CHEBI:60240"/>
        <label>2</label>
        <note>catalytic</note>
    </ligand>
</feature>
<comment type="catalytic activity">
    <reaction evidence="6 7">
        <text>Release of N-terminal amino acids, preferentially methionine, from peptides and arylamides.</text>
        <dbReference type="EC" id="3.4.11.18"/>
    </reaction>
</comment>